<organism evidence="1 2">
    <name type="scientific">Streblomastix strix</name>
    <dbReference type="NCBI Taxonomy" id="222440"/>
    <lineage>
        <taxon>Eukaryota</taxon>
        <taxon>Metamonada</taxon>
        <taxon>Preaxostyla</taxon>
        <taxon>Oxymonadida</taxon>
        <taxon>Streblomastigidae</taxon>
        <taxon>Streblomastix</taxon>
    </lineage>
</organism>
<accession>A0A5J4UH16</accession>
<evidence type="ECO:0000313" key="2">
    <source>
        <dbReference type="Proteomes" id="UP000324800"/>
    </source>
</evidence>
<dbReference type="AlphaFoldDB" id="A0A5J4UH16"/>
<proteinExistence type="predicted"/>
<protein>
    <submittedName>
        <fullName evidence="1">Uncharacterized protein</fullName>
    </submittedName>
</protein>
<comment type="caution">
    <text evidence="1">The sequence shown here is derived from an EMBL/GenBank/DDBJ whole genome shotgun (WGS) entry which is preliminary data.</text>
</comment>
<sequence>MTTLSTSQITPLTLYAKALELKQSAVECKHIFKLDTIETIAVTQLREGINTPYLYGVVAWNNVLFPDIITEDMMKRIKKYAEYMNIEFYATSMTMQYGTISIAVRCNHITTRNNQEDFQGEGDNTKTYGVDIAVVDVQNSNRTSIQAQIPFQCFYITYELKRKRCKADPYNRANRNRKKLRMKMMSWGEAYNGLVKKIN</sequence>
<reference evidence="1 2" key="1">
    <citation type="submission" date="2019-03" db="EMBL/GenBank/DDBJ databases">
        <title>Single cell metagenomics reveals metabolic interactions within the superorganism composed of flagellate Streblomastix strix and complex community of Bacteroidetes bacteria on its surface.</title>
        <authorList>
            <person name="Treitli S.C."/>
            <person name="Kolisko M."/>
            <person name="Husnik F."/>
            <person name="Keeling P."/>
            <person name="Hampl V."/>
        </authorList>
    </citation>
    <scope>NUCLEOTIDE SEQUENCE [LARGE SCALE GENOMIC DNA]</scope>
    <source>
        <strain evidence="1">ST1C</strain>
    </source>
</reference>
<dbReference type="Proteomes" id="UP000324800">
    <property type="component" value="Unassembled WGS sequence"/>
</dbReference>
<dbReference type="EMBL" id="SNRW01016348">
    <property type="protein sequence ID" value="KAA6369463.1"/>
    <property type="molecule type" value="Genomic_DNA"/>
</dbReference>
<gene>
    <name evidence="1" type="ORF">EZS28_035011</name>
</gene>
<evidence type="ECO:0000313" key="1">
    <source>
        <dbReference type="EMBL" id="KAA6369463.1"/>
    </source>
</evidence>
<name>A0A5J4UH16_9EUKA</name>